<protein>
    <submittedName>
        <fullName evidence="8">3-ketoacyl-CoA thiolase</fullName>
        <ecNumber evidence="8">2.3.1.16</ecNumber>
    </submittedName>
</protein>
<dbReference type="Gene3D" id="3.40.47.10">
    <property type="match status" value="2"/>
</dbReference>
<keyword evidence="3 5" id="KW-0012">Acyltransferase</keyword>
<dbReference type="InterPro" id="IPR020616">
    <property type="entry name" value="Thiolase_N"/>
</dbReference>
<dbReference type="InterPro" id="IPR020613">
    <property type="entry name" value="Thiolase_CS"/>
</dbReference>
<evidence type="ECO:0000256" key="3">
    <source>
        <dbReference type="ARBA" id="ARBA00023315"/>
    </source>
</evidence>
<dbReference type="EMBL" id="CP033972">
    <property type="protein sequence ID" value="AZG45886.1"/>
    <property type="molecule type" value="Genomic_DNA"/>
</dbReference>
<evidence type="ECO:0000256" key="1">
    <source>
        <dbReference type="ARBA" id="ARBA00010982"/>
    </source>
</evidence>
<dbReference type="OrthoDB" id="9764638at2"/>
<organism evidence="8 9">
    <name type="scientific">Gordonia insulae</name>
    <dbReference type="NCBI Taxonomy" id="2420509"/>
    <lineage>
        <taxon>Bacteria</taxon>
        <taxon>Bacillati</taxon>
        <taxon>Actinomycetota</taxon>
        <taxon>Actinomycetes</taxon>
        <taxon>Mycobacteriales</taxon>
        <taxon>Gordoniaceae</taxon>
        <taxon>Gordonia</taxon>
    </lineage>
</organism>
<feature type="domain" description="Thiolase C-terminal" evidence="7">
    <location>
        <begin position="260"/>
        <end position="379"/>
    </location>
</feature>
<dbReference type="Pfam" id="PF00108">
    <property type="entry name" value="Thiolase_N"/>
    <property type="match status" value="1"/>
</dbReference>
<evidence type="ECO:0000313" key="8">
    <source>
        <dbReference type="EMBL" id="AZG45886.1"/>
    </source>
</evidence>
<dbReference type="Proteomes" id="UP000271469">
    <property type="component" value="Chromosome"/>
</dbReference>
<evidence type="ECO:0000256" key="4">
    <source>
        <dbReference type="PIRSR" id="PIRSR000429-1"/>
    </source>
</evidence>
<dbReference type="Pfam" id="PF02803">
    <property type="entry name" value="Thiolase_C"/>
    <property type="match status" value="1"/>
</dbReference>
<dbReference type="AlphaFoldDB" id="A0A3G8JLE2"/>
<accession>A0A3G8JLE2</accession>
<dbReference type="RefSeq" id="WP_124708490.1">
    <property type="nucleotide sequence ID" value="NZ_CP033972.1"/>
</dbReference>
<dbReference type="PANTHER" id="PTHR43365:SF1">
    <property type="entry name" value="ACETYL-COA C-ACYLTRANSFERASE"/>
    <property type="match status" value="1"/>
</dbReference>
<dbReference type="InterPro" id="IPR002155">
    <property type="entry name" value="Thiolase"/>
</dbReference>
<evidence type="ECO:0000313" key="9">
    <source>
        <dbReference type="Proteomes" id="UP000271469"/>
    </source>
</evidence>
<dbReference type="PIRSF" id="PIRSF000429">
    <property type="entry name" value="Ac-CoA_Ac_transf"/>
    <property type="match status" value="1"/>
</dbReference>
<gene>
    <name evidence="8" type="primary">fadA_4</name>
    <name evidence="8" type="ORF">D7316_02486</name>
</gene>
<dbReference type="GO" id="GO:0003988">
    <property type="term" value="F:acetyl-CoA C-acyltransferase activity"/>
    <property type="evidence" value="ECO:0007669"/>
    <property type="project" value="UniProtKB-EC"/>
</dbReference>
<feature type="active site" description="Proton acceptor" evidence="4">
    <location>
        <position position="368"/>
    </location>
</feature>
<evidence type="ECO:0000256" key="5">
    <source>
        <dbReference type="RuleBase" id="RU003557"/>
    </source>
</evidence>
<dbReference type="NCBIfam" id="TIGR01930">
    <property type="entry name" value="AcCoA-C-Actrans"/>
    <property type="match status" value="1"/>
</dbReference>
<keyword evidence="9" id="KW-1185">Reference proteome</keyword>
<dbReference type="SUPFAM" id="SSF53901">
    <property type="entry name" value="Thiolase-like"/>
    <property type="match status" value="2"/>
</dbReference>
<dbReference type="PANTHER" id="PTHR43365">
    <property type="entry name" value="BLR7806 PROTEIN"/>
    <property type="match status" value="1"/>
</dbReference>
<dbReference type="PROSITE" id="PS00737">
    <property type="entry name" value="THIOLASE_2"/>
    <property type="match status" value="1"/>
</dbReference>
<feature type="active site" description="Proton acceptor" evidence="4">
    <location>
        <position position="338"/>
    </location>
</feature>
<dbReference type="KEGG" id="gom:D7316_02486"/>
<evidence type="ECO:0000256" key="2">
    <source>
        <dbReference type="ARBA" id="ARBA00022679"/>
    </source>
</evidence>
<sequence length="383" mass="39942">MHVRDAVIVEAVRTPIGKRNGSLSGIHAVDLSALVLNELMSRTGVDPAIVDDVMWGCVTQLGDQSSNVARFATLAAGWPESVPAVTINRACGSGQQAIESAAHAVMSGRYDIAVAGGVETMSRVPLGAGRATGFPYGQTVLDRYDTDKLDQGMGAELIAQKWGLSRYALDEFASRSHQLAADAIDRGAFDAQLVGVHVGEADLDVDEGLRRGTSPEKLAKLKPSFQDDGVIHAGNASQISDGASAVLITTPEKAAELGLTPIVRLHSGSVVGADPVMMLTAPIPATEKVLARAGLRIDDIGAIEINEAFAPVPLAWQIEIGADPDRVNPLGGAIAVGHPLGATGAILTTKLVHHMRDQGIKYGLQTICEGGGTANATIYELVE</sequence>
<comment type="similarity">
    <text evidence="1 5">Belongs to the thiolase-like superfamily. Thiolase family.</text>
</comment>
<evidence type="ECO:0000259" key="7">
    <source>
        <dbReference type="Pfam" id="PF02803"/>
    </source>
</evidence>
<dbReference type="EC" id="2.3.1.16" evidence="8"/>
<evidence type="ECO:0000259" key="6">
    <source>
        <dbReference type="Pfam" id="PF00108"/>
    </source>
</evidence>
<proteinExistence type="inferred from homology"/>
<dbReference type="InterPro" id="IPR020617">
    <property type="entry name" value="Thiolase_C"/>
</dbReference>
<reference evidence="8 9" key="1">
    <citation type="submission" date="2018-11" db="EMBL/GenBank/DDBJ databases">
        <title>Gordonia insulae sp. nov., isolated from an island soil.</title>
        <authorList>
            <person name="Kim Y.S."/>
            <person name="Kim S.B."/>
        </authorList>
    </citation>
    <scope>NUCLEOTIDE SEQUENCE [LARGE SCALE GENOMIC DNA]</scope>
    <source>
        <strain evidence="8 9">MMS17-SY073</strain>
    </source>
</reference>
<dbReference type="InterPro" id="IPR016039">
    <property type="entry name" value="Thiolase-like"/>
</dbReference>
<name>A0A3G8JLE2_9ACTN</name>
<feature type="domain" description="Thiolase N-terminal" evidence="6">
    <location>
        <begin position="7"/>
        <end position="250"/>
    </location>
</feature>
<keyword evidence="2 5" id="KW-0808">Transferase</keyword>
<feature type="active site" description="Acyl-thioester intermediate" evidence="4">
    <location>
        <position position="91"/>
    </location>
</feature>
<dbReference type="CDD" id="cd00751">
    <property type="entry name" value="thiolase"/>
    <property type="match status" value="1"/>
</dbReference>